<feature type="non-terminal residue" evidence="1">
    <location>
        <position position="1"/>
    </location>
</feature>
<proteinExistence type="predicted"/>
<accession>A0A0K2V0K5</accession>
<dbReference type="AlphaFoldDB" id="A0A0K2V0K5"/>
<sequence>YYASQERLDFSTRSRRWKIENGENYFQIHGATFYGNPESKVGEYIHSNDTFPCLEPCPNILNPRKYFFQISNVFLLTPQEVQYIYQYRP</sequence>
<evidence type="ECO:0000313" key="1">
    <source>
        <dbReference type="EMBL" id="CDW44014.1"/>
    </source>
</evidence>
<dbReference type="EMBL" id="HACA01026653">
    <property type="protein sequence ID" value="CDW44014.1"/>
    <property type="molecule type" value="Transcribed_RNA"/>
</dbReference>
<name>A0A0K2V0K5_LEPSM</name>
<protein>
    <submittedName>
        <fullName evidence="1">Uncharacterized protein</fullName>
    </submittedName>
</protein>
<organism evidence="1">
    <name type="scientific">Lepeophtheirus salmonis</name>
    <name type="common">Salmon louse</name>
    <name type="synonym">Caligus salmonis</name>
    <dbReference type="NCBI Taxonomy" id="72036"/>
    <lineage>
        <taxon>Eukaryota</taxon>
        <taxon>Metazoa</taxon>
        <taxon>Ecdysozoa</taxon>
        <taxon>Arthropoda</taxon>
        <taxon>Crustacea</taxon>
        <taxon>Multicrustacea</taxon>
        <taxon>Hexanauplia</taxon>
        <taxon>Copepoda</taxon>
        <taxon>Siphonostomatoida</taxon>
        <taxon>Caligidae</taxon>
        <taxon>Lepeophtheirus</taxon>
    </lineage>
</organism>
<reference evidence="1" key="1">
    <citation type="submission" date="2014-05" db="EMBL/GenBank/DDBJ databases">
        <authorList>
            <person name="Chronopoulou M."/>
        </authorList>
    </citation>
    <scope>NUCLEOTIDE SEQUENCE</scope>
    <source>
        <tissue evidence="1">Whole organism</tissue>
    </source>
</reference>